<keyword evidence="2" id="KW-1185">Reference proteome</keyword>
<accession>A0A1H3FFI2</accession>
<gene>
    <name evidence="1" type="ORF">SAMN05444336_11298</name>
</gene>
<dbReference type="EMBL" id="FNMZ01000012">
    <property type="protein sequence ID" value="SDX89873.1"/>
    <property type="molecule type" value="Genomic_DNA"/>
</dbReference>
<name>A0A1H3FFI2_9RHOB</name>
<dbReference type="STRING" id="356660.SAMN05444336_11298"/>
<dbReference type="AlphaFoldDB" id="A0A1H3FFI2"/>
<evidence type="ECO:0000313" key="1">
    <source>
        <dbReference type="EMBL" id="SDX89873.1"/>
    </source>
</evidence>
<organism evidence="1 2">
    <name type="scientific">Albimonas donghaensis</name>
    <dbReference type="NCBI Taxonomy" id="356660"/>
    <lineage>
        <taxon>Bacteria</taxon>
        <taxon>Pseudomonadati</taxon>
        <taxon>Pseudomonadota</taxon>
        <taxon>Alphaproteobacteria</taxon>
        <taxon>Rhodobacterales</taxon>
        <taxon>Paracoccaceae</taxon>
        <taxon>Albimonas</taxon>
    </lineage>
</organism>
<evidence type="ECO:0000313" key="2">
    <source>
        <dbReference type="Proteomes" id="UP000199118"/>
    </source>
</evidence>
<sequence>MNWLWRIFARFNQVRAARARAAGRRFEARAEKFFQRIKGARS</sequence>
<reference evidence="1 2" key="1">
    <citation type="submission" date="2016-10" db="EMBL/GenBank/DDBJ databases">
        <authorList>
            <person name="de Groot N.N."/>
        </authorList>
    </citation>
    <scope>NUCLEOTIDE SEQUENCE [LARGE SCALE GENOMIC DNA]</scope>
    <source>
        <strain evidence="1 2">DSM 17890</strain>
    </source>
</reference>
<dbReference type="Proteomes" id="UP000199118">
    <property type="component" value="Unassembled WGS sequence"/>
</dbReference>
<proteinExistence type="predicted"/>
<protein>
    <submittedName>
        <fullName evidence="1">Uncharacterized protein</fullName>
    </submittedName>
</protein>